<dbReference type="PROSITE" id="PS51163">
    <property type="entry name" value="YRDC"/>
    <property type="match status" value="1"/>
</dbReference>
<evidence type="ECO:0000256" key="8">
    <source>
        <dbReference type="ARBA" id="ARBA00022741"/>
    </source>
</evidence>
<evidence type="ECO:0000256" key="5">
    <source>
        <dbReference type="ARBA" id="ARBA00022679"/>
    </source>
</evidence>
<dbReference type="PANTHER" id="PTHR17490">
    <property type="entry name" value="SUA5"/>
    <property type="match status" value="1"/>
</dbReference>
<dbReference type="AlphaFoldDB" id="A0A1G1WQX1"/>
<evidence type="ECO:0000256" key="4">
    <source>
        <dbReference type="ARBA" id="ARBA00022490"/>
    </source>
</evidence>
<dbReference type="PANTHER" id="PTHR17490:SF16">
    <property type="entry name" value="THREONYLCARBAMOYL-AMP SYNTHASE"/>
    <property type="match status" value="1"/>
</dbReference>
<evidence type="ECO:0000256" key="10">
    <source>
        <dbReference type="ARBA" id="ARBA00029774"/>
    </source>
</evidence>
<dbReference type="GO" id="GO:0005737">
    <property type="term" value="C:cytoplasm"/>
    <property type="evidence" value="ECO:0007669"/>
    <property type="project" value="UniProtKB-SubCell"/>
</dbReference>
<evidence type="ECO:0000256" key="3">
    <source>
        <dbReference type="ARBA" id="ARBA00012584"/>
    </source>
</evidence>
<evidence type="ECO:0000256" key="11">
    <source>
        <dbReference type="ARBA" id="ARBA00048366"/>
    </source>
</evidence>
<name>A0A1G1WQX1_9BACT</name>
<evidence type="ECO:0000313" key="14">
    <source>
        <dbReference type="Proteomes" id="UP000178068"/>
    </source>
</evidence>
<keyword evidence="4" id="KW-0963">Cytoplasm</keyword>
<dbReference type="STRING" id="1802603.A3F35_02870"/>
<keyword evidence="5" id="KW-0808">Transferase</keyword>
<dbReference type="Proteomes" id="UP000178068">
    <property type="component" value="Unassembled WGS sequence"/>
</dbReference>
<organism evidence="13 14">
    <name type="scientific">Candidatus Woykebacteria bacterium RIFCSPHIGHO2_12_FULL_45_10</name>
    <dbReference type="NCBI Taxonomy" id="1802603"/>
    <lineage>
        <taxon>Bacteria</taxon>
        <taxon>Candidatus Woykeibacteriota</taxon>
    </lineage>
</organism>
<evidence type="ECO:0000259" key="12">
    <source>
        <dbReference type="PROSITE" id="PS51163"/>
    </source>
</evidence>
<dbReference type="GO" id="GO:0003725">
    <property type="term" value="F:double-stranded RNA binding"/>
    <property type="evidence" value="ECO:0007669"/>
    <property type="project" value="InterPro"/>
</dbReference>
<comment type="similarity">
    <text evidence="2">Belongs to the SUA5 family.</text>
</comment>
<protein>
    <recommendedName>
        <fullName evidence="10">L-threonylcarbamoyladenylate synthase</fullName>
        <ecNumber evidence="3">2.7.7.87</ecNumber>
    </recommendedName>
    <alternativeName>
        <fullName evidence="10">L-threonylcarbamoyladenylate synthase</fullName>
    </alternativeName>
</protein>
<dbReference type="EC" id="2.7.7.87" evidence="3"/>
<dbReference type="Pfam" id="PF01300">
    <property type="entry name" value="Sua5_yciO_yrdC"/>
    <property type="match status" value="1"/>
</dbReference>
<comment type="subcellular location">
    <subcellularLocation>
        <location evidence="1">Cytoplasm</location>
    </subcellularLocation>
</comment>
<keyword evidence="9" id="KW-0067">ATP-binding</keyword>
<feature type="domain" description="YrdC-like" evidence="12">
    <location>
        <begin position="1"/>
        <end position="185"/>
    </location>
</feature>
<accession>A0A1G1WQX1</accession>
<dbReference type="GO" id="GO:0006450">
    <property type="term" value="P:regulation of translational fidelity"/>
    <property type="evidence" value="ECO:0007669"/>
    <property type="project" value="TreeGrafter"/>
</dbReference>
<dbReference type="SUPFAM" id="SSF55821">
    <property type="entry name" value="YrdC/RibB"/>
    <property type="match status" value="1"/>
</dbReference>
<dbReference type="GO" id="GO:0008033">
    <property type="term" value="P:tRNA processing"/>
    <property type="evidence" value="ECO:0007669"/>
    <property type="project" value="UniProtKB-KW"/>
</dbReference>
<evidence type="ECO:0000256" key="7">
    <source>
        <dbReference type="ARBA" id="ARBA00022695"/>
    </source>
</evidence>
<proteinExistence type="inferred from homology"/>
<keyword evidence="8" id="KW-0547">Nucleotide-binding</keyword>
<comment type="caution">
    <text evidence="13">The sequence shown here is derived from an EMBL/GenBank/DDBJ whole genome shotgun (WGS) entry which is preliminary data.</text>
</comment>
<sequence length="200" mass="21509">MSNLEKSLEILKKDGIIIFPTETTLGIGCRLSAPGAIEKLYLIKGRQPSKPTSILVPNTQEARKYAYFDSRAEALTKAFWPGPLTLVLRAKAVVPATILGPGHTVGVRVPAHSFLLKLLLRLSEPLLAPSANFASGRAPLDPASVDRDLASMVDYVVDEKASGAQPSTVLDLTKETWTILREGPVSLAQISSHLEESKVG</sequence>
<dbReference type="InterPro" id="IPR050156">
    <property type="entry name" value="TC-AMP_synthase_SUA5"/>
</dbReference>
<evidence type="ECO:0000313" key="13">
    <source>
        <dbReference type="EMBL" id="OGY29597.1"/>
    </source>
</evidence>
<dbReference type="NCBIfam" id="TIGR00057">
    <property type="entry name" value="L-threonylcarbamoyladenylate synthase"/>
    <property type="match status" value="1"/>
</dbReference>
<dbReference type="Gene3D" id="3.90.870.10">
    <property type="entry name" value="DHBP synthase"/>
    <property type="match status" value="1"/>
</dbReference>
<gene>
    <name evidence="13" type="ORF">A3F35_02870</name>
</gene>
<evidence type="ECO:0000256" key="9">
    <source>
        <dbReference type="ARBA" id="ARBA00022840"/>
    </source>
</evidence>
<dbReference type="InterPro" id="IPR006070">
    <property type="entry name" value="Sua5-like_dom"/>
</dbReference>
<dbReference type="GO" id="GO:0000049">
    <property type="term" value="F:tRNA binding"/>
    <property type="evidence" value="ECO:0007669"/>
    <property type="project" value="TreeGrafter"/>
</dbReference>
<reference evidence="13 14" key="1">
    <citation type="journal article" date="2016" name="Nat. Commun.">
        <title>Thousands of microbial genomes shed light on interconnected biogeochemical processes in an aquifer system.</title>
        <authorList>
            <person name="Anantharaman K."/>
            <person name="Brown C.T."/>
            <person name="Hug L.A."/>
            <person name="Sharon I."/>
            <person name="Castelle C.J."/>
            <person name="Probst A.J."/>
            <person name="Thomas B.C."/>
            <person name="Singh A."/>
            <person name="Wilkins M.J."/>
            <person name="Karaoz U."/>
            <person name="Brodie E.L."/>
            <person name="Williams K.H."/>
            <person name="Hubbard S.S."/>
            <person name="Banfield J.F."/>
        </authorList>
    </citation>
    <scope>NUCLEOTIDE SEQUENCE [LARGE SCALE GENOMIC DNA]</scope>
</reference>
<evidence type="ECO:0000256" key="1">
    <source>
        <dbReference type="ARBA" id="ARBA00004496"/>
    </source>
</evidence>
<evidence type="ECO:0000256" key="2">
    <source>
        <dbReference type="ARBA" id="ARBA00007663"/>
    </source>
</evidence>
<dbReference type="EMBL" id="MHCZ01000027">
    <property type="protein sequence ID" value="OGY29597.1"/>
    <property type="molecule type" value="Genomic_DNA"/>
</dbReference>
<dbReference type="GO" id="GO:0005524">
    <property type="term" value="F:ATP binding"/>
    <property type="evidence" value="ECO:0007669"/>
    <property type="project" value="UniProtKB-KW"/>
</dbReference>
<comment type="catalytic activity">
    <reaction evidence="11">
        <text>L-threonine + hydrogencarbonate + ATP = L-threonylcarbamoyladenylate + diphosphate + H2O</text>
        <dbReference type="Rhea" id="RHEA:36407"/>
        <dbReference type="ChEBI" id="CHEBI:15377"/>
        <dbReference type="ChEBI" id="CHEBI:17544"/>
        <dbReference type="ChEBI" id="CHEBI:30616"/>
        <dbReference type="ChEBI" id="CHEBI:33019"/>
        <dbReference type="ChEBI" id="CHEBI:57926"/>
        <dbReference type="ChEBI" id="CHEBI:73682"/>
        <dbReference type="EC" id="2.7.7.87"/>
    </reaction>
</comment>
<keyword evidence="6" id="KW-0819">tRNA processing</keyword>
<dbReference type="GO" id="GO:0061710">
    <property type="term" value="F:L-threonylcarbamoyladenylate synthase"/>
    <property type="evidence" value="ECO:0007669"/>
    <property type="project" value="UniProtKB-EC"/>
</dbReference>
<dbReference type="InterPro" id="IPR017945">
    <property type="entry name" value="DHBP_synth_RibB-like_a/b_dom"/>
</dbReference>
<evidence type="ECO:0000256" key="6">
    <source>
        <dbReference type="ARBA" id="ARBA00022694"/>
    </source>
</evidence>
<keyword evidence="7" id="KW-0548">Nucleotidyltransferase</keyword>